<dbReference type="Proteomes" id="UP001286313">
    <property type="component" value="Unassembled WGS sequence"/>
</dbReference>
<evidence type="ECO:0000313" key="5">
    <source>
        <dbReference type="EMBL" id="KAK3875500.1"/>
    </source>
</evidence>
<sequence>MIRMSDDSDLEILESPGKCNSTSINSTSHIDDHHPTNVTLSDDSFDMFDFDYNAHLKQAMKCASKELLEMDESKEDIQIVDTVTTKSNDDDCTLLTSPDVSISADMEDQQNQPLSRLRKRNPKKNPTRGNNPLKQKKTKKTRKNDNELTMKKELEELSKQISKDNALCDQLNQSDVVLLSDEEEDVNREINLRIRWGTEIVRIPIRKLQPFSEVYRQLGEKHGVSPSHIMLSHNHRLIPPTVCPHDLAITIVDFIEGGIMEEDVHECSSNSKNTMSSQSHLTQAPDSIALKVQNSNSKATLTIHMSKSDKMKILMHRYAELKDAKLENLKFFFDGERLNPNDTPNSLDLDGGECIDVYQ</sequence>
<dbReference type="Pfam" id="PF11976">
    <property type="entry name" value="Rad60-SLD"/>
    <property type="match status" value="1"/>
</dbReference>
<dbReference type="AlphaFoldDB" id="A0AAE1KMF3"/>
<dbReference type="PANTHER" id="PTHR47187">
    <property type="entry name" value="NFATC2-INTERACTING PROTEIN"/>
    <property type="match status" value="1"/>
</dbReference>
<evidence type="ECO:0000256" key="1">
    <source>
        <dbReference type="ARBA" id="ARBA00004123"/>
    </source>
</evidence>
<protein>
    <recommendedName>
        <fullName evidence="4">Ubiquitin-like domain-containing protein</fullName>
    </recommendedName>
</protein>
<dbReference type="PROSITE" id="PS50053">
    <property type="entry name" value="UBIQUITIN_2"/>
    <property type="match status" value="1"/>
</dbReference>
<evidence type="ECO:0000256" key="3">
    <source>
        <dbReference type="SAM" id="MobiDB-lite"/>
    </source>
</evidence>
<feature type="compositionally biased region" description="Polar residues" evidence="3">
    <location>
        <begin position="18"/>
        <end position="28"/>
    </location>
</feature>
<dbReference type="InterPro" id="IPR029071">
    <property type="entry name" value="Ubiquitin-like_domsf"/>
</dbReference>
<dbReference type="EMBL" id="JAWQEG010001958">
    <property type="protein sequence ID" value="KAK3875500.1"/>
    <property type="molecule type" value="Genomic_DNA"/>
</dbReference>
<dbReference type="GO" id="GO:0005634">
    <property type="term" value="C:nucleus"/>
    <property type="evidence" value="ECO:0007669"/>
    <property type="project" value="UniProtKB-SubCell"/>
</dbReference>
<dbReference type="InterPro" id="IPR000626">
    <property type="entry name" value="Ubiquitin-like_dom"/>
</dbReference>
<reference evidence="5" key="1">
    <citation type="submission" date="2023-10" db="EMBL/GenBank/DDBJ databases">
        <title>Genome assemblies of two species of porcelain crab, Petrolisthes cinctipes and Petrolisthes manimaculis (Anomura: Porcellanidae).</title>
        <authorList>
            <person name="Angst P."/>
        </authorList>
    </citation>
    <scope>NUCLEOTIDE SEQUENCE</scope>
    <source>
        <strain evidence="5">PB745_01</strain>
        <tissue evidence="5">Gill</tissue>
    </source>
</reference>
<organism evidence="5 6">
    <name type="scientific">Petrolisthes cinctipes</name>
    <name type="common">Flat porcelain crab</name>
    <dbReference type="NCBI Taxonomy" id="88211"/>
    <lineage>
        <taxon>Eukaryota</taxon>
        <taxon>Metazoa</taxon>
        <taxon>Ecdysozoa</taxon>
        <taxon>Arthropoda</taxon>
        <taxon>Crustacea</taxon>
        <taxon>Multicrustacea</taxon>
        <taxon>Malacostraca</taxon>
        <taxon>Eumalacostraca</taxon>
        <taxon>Eucarida</taxon>
        <taxon>Decapoda</taxon>
        <taxon>Pleocyemata</taxon>
        <taxon>Anomura</taxon>
        <taxon>Galatheoidea</taxon>
        <taxon>Porcellanidae</taxon>
        <taxon>Petrolisthes</taxon>
    </lineage>
</organism>
<feature type="domain" description="Ubiquitin-like" evidence="4">
    <location>
        <begin position="288"/>
        <end position="359"/>
    </location>
</feature>
<dbReference type="GO" id="GO:0045944">
    <property type="term" value="P:positive regulation of transcription by RNA polymerase II"/>
    <property type="evidence" value="ECO:0007669"/>
    <property type="project" value="TreeGrafter"/>
</dbReference>
<comment type="caution">
    <text evidence="5">The sequence shown here is derived from an EMBL/GenBank/DDBJ whole genome shotgun (WGS) entry which is preliminary data.</text>
</comment>
<dbReference type="CDD" id="cd01763">
    <property type="entry name" value="Ubl_SUMO_like"/>
    <property type="match status" value="1"/>
</dbReference>
<feature type="region of interest" description="Disordered" evidence="3">
    <location>
        <begin position="97"/>
        <end position="148"/>
    </location>
</feature>
<keyword evidence="6" id="KW-1185">Reference proteome</keyword>
<feature type="compositionally biased region" description="Basic residues" evidence="3">
    <location>
        <begin position="116"/>
        <end position="126"/>
    </location>
</feature>
<name>A0AAE1KMF3_PETCI</name>
<dbReference type="SUPFAM" id="SSF54236">
    <property type="entry name" value="Ubiquitin-like"/>
    <property type="match status" value="2"/>
</dbReference>
<dbReference type="InterPro" id="IPR022617">
    <property type="entry name" value="Rad60/SUMO-like_dom"/>
</dbReference>
<comment type="subcellular location">
    <subcellularLocation>
        <location evidence="1">Nucleus</location>
    </subcellularLocation>
</comment>
<evidence type="ECO:0000256" key="2">
    <source>
        <dbReference type="ARBA" id="ARBA00023242"/>
    </source>
</evidence>
<dbReference type="InterPro" id="IPR052324">
    <property type="entry name" value="NFATC2-Int_DNA_Repair"/>
</dbReference>
<dbReference type="Gene3D" id="3.10.20.90">
    <property type="entry name" value="Phosphatidylinositol 3-kinase Catalytic Subunit, Chain A, domain 1"/>
    <property type="match status" value="2"/>
</dbReference>
<evidence type="ECO:0000313" key="6">
    <source>
        <dbReference type="Proteomes" id="UP001286313"/>
    </source>
</evidence>
<keyword evidence="2" id="KW-0539">Nucleus</keyword>
<evidence type="ECO:0000259" key="4">
    <source>
        <dbReference type="PROSITE" id="PS50053"/>
    </source>
</evidence>
<dbReference type="PANTHER" id="PTHR47187:SF1">
    <property type="entry name" value="NFATC2-INTERACTING PROTEIN"/>
    <property type="match status" value="1"/>
</dbReference>
<feature type="region of interest" description="Disordered" evidence="3">
    <location>
        <begin position="15"/>
        <end position="35"/>
    </location>
</feature>
<accession>A0AAE1KMF3</accession>
<gene>
    <name evidence="5" type="ORF">Pcinc_019637</name>
</gene>
<proteinExistence type="predicted"/>